<proteinExistence type="predicted"/>
<dbReference type="SUPFAM" id="SSF55718">
    <property type="entry name" value="SCP-like"/>
    <property type="match status" value="1"/>
</dbReference>
<name>X1R506_9ZZZZ</name>
<accession>X1R506</accession>
<organism evidence="2">
    <name type="scientific">marine sediment metagenome</name>
    <dbReference type="NCBI Taxonomy" id="412755"/>
    <lineage>
        <taxon>unclassified sequences</taxon>
        <taxon>metagenomes</taxon>
        <taxon>ecological metagenomes</taxon>
    </lineage>
</organism>
<comment type="caution">
    <text evidence="2">The sequence shown here is derived from an EMBL/GenBank/DDBJ whole genome shotgun (WGS) entry which is preliminary data.</text>
</comment>
<feature type="domain" description="Alkyl sulfatase dimerisation" evidence="1">
    <location>
        <begin position="2"/>
        <end position="86"/>
    </location>
</feature>
<dbReference type="AlphaFoldDB" id="X1R506"/>
<dbReference type="PANTHER" id="PTHR43223">
    <property type="entry name" value="ALKYL/ARYL-SULFATASE"/>
    <property type="match status" value="1"/>
</dbReference>
<gene>
    <name evidence="2" type="ORF">S06H3_52616</name>
</gene>
<dbReference type="EMBL" id="BARV01033477">
    <property type="protein sequence ID" value="GAI50694.1"/>
    <property type="molecule type" value="Genomic_DNA"/>
</dbReference>
<dbReference type="InterPro" id="IPR036866">
    <property type="entry name" value="RibonucZ/Hydroxyglut_hydro"/>
</dbReference>
<dbReference type="Pfam" id="PF14863">
    <property type="entry name" value="Alkyl_sulf_dimr"/>
    <property type="match status" value="1"/>
</dbReference>
<dbReference type="InterPro" id="IPR036527">
    <property type="entry name" value="SCP2_sterol-bd_dom_sf"/>
</dbReference>
<dbReference type="Gene3D" id="1.25.40.880">
    <property type="entry name" value="Alkyl sulfatase, dimerisation domain"/>
    <property type="match status" value="1"/>
</dbReference>
<protein>
    <recommendedName>
        <fullName evidence="1">Alkyl sulfatase dimerisation domain-containing protein</fullName>
    </recommendedName>
</protein>
<evidence type="ECO:0000259" key="1">
    <source>
        <dbReference type="Pfam" id="PF14863"/>
    </source>
</evidence>
<dbReference type="Gene3D" id="3.30.1050.10">
    <property type="entry name" value="SCP2 sterol-binding domain"/>
    <property type="match status" value="1"/>
</dbReference>
<dbReference type="GO" id="GO:0046983">
    <property type="term" value="F:protein dimerization activity"/>
    <property type="evidence" value="ECO:0007669"/>
    <property type="project" value="InterPro"/>
</dbReference>
<evidence type="ECO:0000313" key="2">
    <source>
        <dbReference type="EMBL" id="GAI50694.1"/>
    </source>
</evidence>
<dbReference type="InterPro" id="IPR052195">
    <property type="entry name" value="Bact_Alkyl/Aryl-Sulfatase"/>
</dbReference>
<reference evidence="2" key="1">
    <citation type="journal article" date="2014" name="Front. Microbiol.">
        <title>High frequency of phylogenetically diverse reductive dehalogenase-homologous genes in deep subseafloor sedimentary metagenomes.</title>
        <authorList>
            <person name="Kawai M."/>
            <person name="Futagami T."/>
            <person name="Toyoda A."/>
            <person name="Takaki Y."/>
            <person name="Nishi S."/>
            <person name="Hori S."/>
            <person name="Arai W."/>
            <person name="Tsubouchi T."/>
            <person name="Morono Y."/>
            <person name="Uchiyama I."/>
            <person name="Ito T."/>
            <person name="Fujiyama A."/>
            <person name="Inagaki F."/>
            <person name="Takami H."/>
        </authorList>
    </citation>
    <scope>NUCLEOTIDE SEQUENCE</scope>
    <source>
        <strain evidence="2">Expedition CK06-06</strain>
    </source>
</reference>
<dbReference type="InterPro" id="IPR038536">
    <property type="entry name" value="Alkyl/aryl-sulf_dimr_sf"/>
</dbReference>
<dbReference type="InterPro" id="IPR029228">
    <property type="entry name" value="Alkyl_sulf_dimr"/>
</dbReference>
<feature type="non-terminal residue" evidence="2">
    <location>
        <position position="186"/>
    </location>
</feature>
<sequence length="186" mass="20304">MFPMPLTEQAQNMADLVGGVTHLATKAQEVLNEGNAAWALDLADYVLVLDPEHVGALGIRHAAMLSLAETTYNAQSRNYLLSEYLEETGQIAIGMVGFDRVDDNLVRYMPMDTLFGIQAVSLNASACLDEDILVGLHLTDLCGTTQPASYAMHLRRGVLEVQPRIAEDPAFMVITESLVWKNVVLG</sequence>
<dbReference type="PANTHER" id="PTHR43223:SF2">
    <property type="entry name" value="METALLO-BETA-LACTAMASE DOMAIN-CONTAINING PROTEIN"/>
    <property type="match status" value="1"/>
</dbReference>
<dbReference type="SUPFAM" id="SSF56281">
    <property type="entry name" value="Metallo-hydrolase/oxidoreductase"/>
    <property type="match status" value="1"/>
</dbReference>